<dbReference type="EMBL" id="JAUHHV010000010">
    <property type="protein sequence ID" value="KAK1411501.1"/>
    <property type="molecule type" value="Genomic_DNA"/>
</dbReference>
<accession>A0AAD8JXX8</accession>
<gene>
    <name evidence="1" type="ORF">QVD17_38050</name>
</gene>
<keyword evidence="2" id="KW-1185">Reference proteome</keyword>
<name>A0AAD8JXX8_TARER</name>
<evidence type="ECO:0000313" key="1">
    <source>
        <dbReference type="EMBL" id="KAK1411501.1"/>
    </source>
</evidence>
<proteinExistence type="predicted"/>
<dbReference type="Proteomes" id="UP001229421">
    <property type="component" value="Unassembled WGS sequence"/>
</dbReference>
<comment type="caution">
    <text evidence="1">The sequence shown here is derived from an EMBL/GenBank/DDBJ whole genome shotgun (WGS) entry which is preliminary data.</text>
</comment>
<protein>
    <submittedName>
        <fullName evidence="1">Uncharacterized protein</fullName>
    </submittedName>
</protein>
<organism evidence="1 2">
    <name type="scientific">Tagetes erecta</name>
    <name type="common">African marigold</name>
    <dbReference type="NCBI Taxonomy" id="13708"/>
    <lineage>
        <taxon>Eukaryota</taxon>
        <taxon>Viridiplantae</taxon>
        <taxon>Streptophyta</taxon>
        <taxon>Embryophyta</taxon>
        <taxon>Tracheophyta</taxon>
        <taxon>Spermatophyta</taxon>
        <taxon>Magnoliopsida</taxon>
        <taxon>eudicotyledons</taxon>
        <taxon>Gunneridae</taxon>
        <taxon>Pentapetalae</taxon>
        <taxon>asterids</taxon>
        <taxon>campanulids</taxon>
        <taxon>Asterales</taxon>
        <taxon>Asteraceae</taxon>
        <taxon>Asteroideae</taxon>
        <taxon>Heliantheae alliance</taxon>
        <taxon>Tageteae</taxon>
        <taxon>Tagetes</taxon>
    </lineage>
</organism>
<evidence type="ECO:0000313" key="2">
    <source>
        <dbReference type="Proteomes" id="UP001229421"/>
    </source>
</evidence>
<reference evidence="1" key="1">
    <citation type="journal article" date="2023" name="bioRxiv">
        <title>Improved chromosome-level genome assembly for marigold (Tagetes erecta).</title>
        <authorList>
            <person name="Jiang F."/>
            <person name="Yuan L."/>
            <person name="Wang S."/>
            <person name="Wang H."/>
            <person name="Xu D."/>
            <person name="Wang A."/>
            <person name="Fan W."/>
        </authorList>
    </citation>
    <scope>NUCLEOTIDE SEQUENCE</scope>
    <source>
        <strain evidence="1">WSJ</strain>
        <tissue evidence="1">Leaf</tissue>
    </source>
</reference>
<dbReference type="AlphaFoldDB" id="A0AAD8JXX8"/>
<sequence length="107" mass="12940">MRYWSSIEFVRSEPVFREVGNMRLVGRSNTVSMIVEYEELEEDYKKIRRTLMDGIEMGFGFGYHDLQTAMQRMSWMKSRKEKTVMIGDEDDEYMTDDIIRDDEYKHE</sequence>